<dbReference type="EMBL" id="CP038015">
    <property type="protein sequence ID" value="QBP41783.1"/>
    <property type="molecule type" value="Genomic_DNA"/>
</dbReference>
<evidence type="ECO:0000313" key="6">
    <source>
        <dbReference type="Proteomes" id="UP000294292"/>
    </source>
</evidence>
<accession>A0A4P6ZZM1</accession>
<proteinExistence type="predicted"/>
<dbReference type="GO" id="GO:0003887">
    <property type="term" value="F:DNA-directed DNA polymerase activity"/>
    <property type="evidence" value="ECO:0007669"/>
    <property type="project" value="InterPro"/>
</dbReference>
<reference evidence="5 6" key="1">
    <citation type="submission" date="2019-03" db="EMBL/GenBank/DDBJ databases">
        <title>Complete genome sequence of Paenisporosarcina antarctica CGMCC 1.6503T.</title>
        <authorList>
            <person name="Rong J.-C."/>
            <person name="Chi N.-Y."/>
            <person name="Zhang Q.-F."/>
        </authorList>
    </citation>
    <scope>NUCLEOTIDE SEQUENCE [LARGE SCALE GENOMIC DNA]</scope>
    <source>
        <strain evidence="5 6">CGMCC 1.6503</strain>
    </source>
</reference>
<dbReference type="InterPro" id="IPR012337">
    <property type="entry name" value="RNaseH-like_sf"/>
</dbReference>
<keyword evidence="1" id="KW-0540">Nuclease</keyword>
<dbReference type="Pfam" id="PF00929">
    <property type="entry name" value="RNase_T"/>
    <property type="match status" value="1"/>
</dbReference>
<evidence type="ECO:0000256" key="1">
    <source>
        <dbReference type="ARBA" id="ARBA00022722"/>
    </source>
</evidence>
<dbReference type="SUPFAM" id="SSF53098">
    <property type="entry name" value="Ribonuclease H-like"/>
    <property type="match status" value="1"/>
</dbReference>
<dbReference type="GO" id="GO:0006260">
    <property type="term" value="P:DNA replication"/>
    <property type="evidence" value="ECO:0007669"/>
    <property type="project" value="InterPro"/>
</dbReference>
<evidence type="ECO:0000259" key="4">
    <source>
        <dbReference type="SMART" id="SM00479"/>
    </source>
</evidence>
<evidence type="ECO:0000256" key="2">
    <source>
        <dbReference type="ARBA" id="ARBA00022801"/>
    </source>
</evidence>
<dbReference type="AlphaFoldDB" id="A0A4P6ZZM1"/>
<evidence type="ECO:0000256" key="3">
    <source>
        <dbReference type="ARBA" id="ARBA00022839"/>
    </source>
</evidence>
<feature type="domain" description="Exonuclease" evidence="4">
    <location>
        <begin position="39"/>
        <end position="200"/>
    </location>
</feature>
<dbReference type="Gene3D" id="3.30.420.10">
    <property type="entry name" value="Ribonuclease H-like superfamily/Ribonuclease H"/>
    <property type="match status" value="1"/>
</dbReference>
<protein>
    <submittedName>
        <fullName evidence="5">3'-5' exonuclease</fullName>
    </submittedName>
</protein>
<keyword evidence="3 5" id="KW-0269">Exonuclease</keyword>
<dbReference type="PANTHER" id="PTHR30231">
    <property type="entry name" value="DNA POLYMERASE III SUBUNIT EPSILON"/>
    <property type="match status" value="1"/>
</dbReference>
<dbReference type="NCBIfam" id="TIGR00573">
    <property type="entry name" value="dnaq"/>
    <property type="match status" value="1"/>
</dbReference>
<dbReference type="InterPro" id="IPR036397">
    <property type="entry name" value="RNaseH_sf"/>
</dbReference>
<dbReference type="OrthoDB" id="9803913at2"/>
<keyword evidence="6" id="KW-1185">Reference proteome</keyword>
<dbReference type="KEGG" id="panc:E2636_11765"/>
<dbReference type="InterPro" id="IPR006054">
    <property type="entry name" value="DnaQ"/>
</dbReference>
<dbReference type="GO" id="GO:0005829">
    <property type="term" value="C:cytosol"/>
    <property type="evidence" value="ECO:0007669"/>
    <property type="project" value="TreeGrafter"/>
</dbReference>
<dbReference type="GO" id="GO:0003677">
    <property type="term" value="F:DNA binding"/>
    <property type="evidence" value="ECO:0007669"/>
    <property type="project" value="InterPro"/>
</dbReference>
<gene>
    <name evidence="5" type="ORF">E2636_11765</name>
</gene>
<sequence>MDDRAAELLRRKTRQQYWATTKRTLPLKKYIPSVKKAKDYVVLDFETTGLRPGADQIIQVGAVKFRNHVQIGIMNQLVNPLRSISTRITALTGITNSMVKNEPKIDSVINELIEFIGDLPIVAHNASFDMNFLYALEEKVELPTYTVIDTLKLSRKVFNETPNHKLTTLAQYLQLEHNAHDALGDCLVTAKIYQYCFKHSI</sequence>
<dbReference type="FunFam" id="3.30.420.10:FF:000045">
    <property type="entry name" value="3'-5' exonuclease DinG"/>
    <property type="match status" value="1"/>
</dbReference>
<name>A0A4P6ZZM1_9BACL</name>
<keyword evidence="2" id="KW-0378">Hydrolase</keyword>
<dbReference type="InterPro" id="IPR013520">
    <property type="entry name" value="Ribonucl_H"/>
</dbReference>
<dbReference type="GO" id="GO:0008408">
    <property type="term" value="F:3'-5' exonuclease activity"/>
    <property type="evidence" value="ECO:0007669"/>
    <property type="project" value="TreeGrafter"/>
</dbReference>
<dbReference type="PANTHER" id="PTHR30231:SF4">
    <property type="entry name" value="PROTEIN NEN2"/>
    <property type="match status" value="1"/>
</dbReference>
<organism evidence="5 6">
    <name type="scientific">Paenisporosarcina antarctica</name>
    <dbReference type="NCBI Taxonomy" id="417367"/>
    <lineage>
        <taxon>Bacteria</taxon>
        <taxon>Bacillati</taxon>
        <taxon>Bacillota</taxon>
        <taxon>Bacilli</taxon>
        <taxon>Bacillales</taxon>
        <taxon>Caryophanaceae</taxon>
        <taxon>Paenisporosarcina</taxon>
    </lineage>
</organism>
<evidence type="ECO:0000313" key="5">
    <source>
        <dbReference type="EMBL" id="QBP41783.1"/>
    </source>
</evidence>
<dbReference type="SMART" id="SM00479">
    <property type="entry name" value="EXOIII"/>
    <property type="match status" value="1"/>
</dbReference>
<dbReference type="CDD" id="cd06127">
    <property type="entry name" value="DEDDh"/>
    <property type="match status" value="1"/>
</dbReference>
<dbReference type="RefSeq" id="WP_134210358.1">
    <property type="nucleotide sequence ID" value="NZ_CP038015.1"/>
</dbReference>
<dbReference type="Proteomes" id="UP000294292">
    <property type="component" value="Chromosome"/>
</dbReference>